<dbReference type="PANTHER" id="PTHR14233:SF4">
    <property type="entry name" value="SOLUTE CARRIER FAMILY 35 MEMBER F2"/>
    <property type="match status" value="1"/>
</dbReference>
<feature type="transmembrane region" description="Helical" evidence="9">
    <location>
        <begin position="280"/>
        <end position="300"/>
    </location>
</feature>
<feature type="transmembrane region" description="Helical" evidence="9">
    <location>
        <begin position="220"/>
        <end position="241"/>
    </location>
</feature>
<keyword evidence="11" id="KW-1185">Reference proteome</keyword>
<evidence type="ECO:0000256" key="5">
    <source>
        <dbReference type="ARBA" id="ARBA00022989"/>
    </source>
</evidence>
<evidence type="ECO:0000256" key="8">
    <source>
        <dbReference type="SAM" id="MobiDB-lite"/>
    </source>
</evidence>
<feature type="compositionally biased region" description="Polar residues" evidence="8">
    <location>
        <begin position="60"/>
        <end position="82"/>
    </location>
</feature>
<dbReference type="InterPro" id="IPR009262">
    <property type="entry name" value="SLC35_F1/F2/F6"/>
</dbReference>
<evidence type="ECO:0000313" key="11">
    <source>
        <dbReference type="Proteomes" id="UP000218231"/>
    </source>
</evidence>
<dbReference type="EMBL" id="LIAE01010510">
    <property type="protein sequence ID" value="PAV59660.1"/>
    <property type="molecule type" value="Genomic_DNA"/>
</dbReference>
<dbReference type="GO" id="GO:0022857">
    <property type="term" value="F:transmembrane transporter activity"/>
    <property type="evidence" value="ECO:0007669"/>
    <property type="project" value="InterPro"/>
</dbReference>
<evidence type="ECO:0000256" key="3">
    <source>
        <dbReference type="ARBA" id="ARBA00022448"/>
    </source>
</evidence>
<comment type="caution">
    <text evidence="10">The sequence shown here is derived from an EMBL/GenBank/DDBJ whole genome shotgun (WGS) entry which is preliminary data.</text>
</comment>
<keyword evidence="4 9" id="KW-0812">Transmembrane</keyword>
<feature type="region of interest" description="Disordered" evidence="8">
    <location>
        <begin position="56"/>
        <end position="109"/>
    </location>
</feature>
<keyword evidence="3" id="KW-0813">Transport</keyword>
<evidence type="ECO:0000256" key="2">
    <source>
        <dbReference type="ARBA" id="ARBA00007863"/>
    </source>
</evidence>
<name>A0A2A2JD32_9BILA</name>
<comment type="similarity">
    <text evidence="2">Belongs to the SLC35F solute transporter family.</text>
</comment>
<reference evidence="10 11" key="1">
    <citation type="journal article" date="2017" name="Curr. Biol.">
        <title>Genome architecture and evolution of a unichromosomal asexual nematode.</title>
        <authorList>
            <person name="Fradin H."/>
            <person name="Zegar C."/>
            <person name="Gutwein M."/>
            <person name="Lucas J."/>
            <person name="Kovtun M."/>
            <person name="Corcoran D."/>
            <person name="Baugh L.R."/>
            <person name="Kiontke K."/>
            <person name="Gunsalus K."/>
            <person name="Fitch D.H."/>
            <person name="Piano F."/>
        </authorList>
    </citation>
    <scope>NUCLEOTIDE SEQUENCE [LARGE SCALE GENOMIC DNA]</scope>
    <source>
        <strain evidence="10">PF1309</strain>
    </source>
</reference>
<keyword evidence="6 9" id="KW-0472">Membrane</keyword>
<organism evidence="10 11">
    <name type="scientific">Diploscapter pachys</name>
    <dbReference type="NCBI Taxonomy" id="2018661"/>
    <lineage>
        <taxon>Eukaryota</taxon>
        <taxon>Metazoa</taxon>
        <taxon>Ecdysozoa</taxon>
        <taxon>Nematoda</taxon>
        <taxon>Chromadorea</taxon>
        <taxon>Rhabditida</taxon>
        <taxon>Rhabditina</taxon>
        <taxon>Rhabditomorpha</taxon>
        <taxon>Rhabditoidea</taxon>
        <taxon>Rhabditidae</taxon>
        <taxon>Diploscapter</taxon>
    </lineage>
</organism>
<keyword evidence="5 9" id="KW-1133">Transmembrane helix</keyword>
<comment type="function">
    <text evidence="7">Putative solute transporter.</text>
</comment>
<dbReference type="InterPro" id="IPR037185">
    <property type="entry name" value="EmrE-like"/>
</dbReference>
<feature type="transmembrane region" description="Helical" evidence="9">
    <location>
        <begin position="193"/>
        <end position="214"/>
    </location>
</feature>
<gene>
    <name evidence="10" type="ORF">WR25_21253</name>
</gene>
<proteinExistence type="inferred from homology"/>
<feature type="transmembrane region" description="Helical" evidence="9">
    <location>
        <begin position="312"/>
        <end position="331"/>
    </location>
</feature>
<dbReference type="Pfam" id="PF06027">
    <property type="entry name" value="SLC35F"/>
    <property type="match status" value="1"/>
</dbReference>
<protein>
    <recommendedName>
        <fullName evidence="12">EamA domain-containing protein</fullName>
    </recommendedName>
</protein>
<feature type="transmembrane region" description="Helical" evidence="9">
    <location>
        <begin position="129"/>
        <end position="150"/>
    </location>
</feature>
<dbReference type="STRING" id="2018661.A0A2A2JD32"/>
<accession>A0A2A2JD32</accession>
<dbReference type="OrthoDB" id="429955at2759"/>
<dbReference type="AlphaFoldDB" id="A0A2A2JD32"/>
<evidence type="ECO:0000256" key="4">
    <source>
        <dbReference type="ARBA" id="ARBA00022692"/>
    </source>
</evidence>
<comment type="subcellular location">
    <subcellularLocation>
        <location evidence="1">Membrane</location>
        <topology evidence="1">Multi-pass membrane protein</topology>
    </subcellularLocation>
</comment>
<dbReference type="InterPro" id="IPR052221">
    <property type="entry name" value="SLC35F_Transporter"/>
</dbReference>
<evidence type="ECO:0000313" key="10">
    <source>
        <dbReference type="EMBL" id="PAV59660.1"/>
    </source>
</evidence>
<sequence>MTLCDVISLIYRFSADSFSYYESIYGGQPHGERQPFLYAPGVDDNVLHVMKTPRDAAYATSKQPKQQPYANLPQPGSSSHYQSLPRGVQPHRNPYAIQRPPETDEDSEDAINCSPCCENDNISRTFRSIVLGQILSLCLCGTGVSSQLLSNQGVNAPAAQAFTNYFLLCFVYCTALSCKGGDDALLEIIKRRGWRYLILAFFDVQANYLIVYAYQYTNLTSIQLLDCSTIPIVLLLSWLFLSARYLITHIIGVCICLVGISCVIFADAVDGKGLGGSNRALGDVLCLAATVLYAICNVTEEFLVKQYNRMEYLGMIGLFGSLISGVQLAALEHRALATLNWNGSIVGCFVLFGISMFIFYSLVSIVLQKTSALMFNLSTLTADFYSLLLGIFLFKDTFHYLYFVSFVIVLIGSIVYSLRETEVRDPDEPRRVTPVGSSTAARPLSVSPAANGDIPLPNINCPVHGLRAQSSLSVSGTTTQRI</sequence>
<evidence type="ECO:0000256" key="6">
    <source>
        <dbReference type="ARBA" id="ARBA00023136"/>
    </source>
</evidence>
<feature type="transmembrane region" description="Helical" evidence="9">
    <location>
        <begin position="162"/>
        <end position="181"/>
    </location>
</feature>
<dbReference type="SUPFAM" id="SSF103481">
    <property type="entry name" value="Multidrug resistance efflux transporter EmrE"/>
    <property type="match status" value="1"/>
</dbReference>
<feature type="transmembrane region" description="Helical" evidence="9">
    <location>
        <begin position="374"/>
        <end position="394"/>
    </location>
</feature>
<evidence type="ECO:0000256" key="9">
    <source>
        <dbReference type="SAM" id="Phobius"/>
    </source>
</evidence>
<evidence type="ECO:0000256" key="1">
    <source>
        <dbReference type="ARBA" id="ARBA00004141"/>
    </source>
</evidence>
<evidence type="ECO:0000256" key="7">
    <source>
        <dbReference type="ARBA" id="ARBA00037727"/>
    </source>
</evidence>
<feature type="transmembrane region" description="Helical" evidence="9">
    <location>
        <begin position="400"/>
        <end position="418"/>
    </location>
</feature>
<evidence type="ECO:0008006" key="12">
    <source>
        <dbReference type="Google" id="ProtNLM"/>
    </source>
</evidence>
<dbReference type="Proteomes" id="UP000218231">
    <property type="component" value="Unassembled WGS sequence"/>
</dbReference>
<dbReference type="GO" id="GO:0016020">
    <property type="term" value="C:membrane"/>
    <property type="evidence" value="ECO:0007669"/>
    <property type="project" value="UniProtKB-SubCell"/>
</dbReference>
<dbReference type="PANTHER" id="PTHR14233">
    <property type="entry name" value="DUF914-RELATED"/>
    <property type="match status" value="1"/>
</dbReference>
<feature type="transmembrane region" description="Helical" evidence="9">
    <location>
        <begin position="246"/>
        <end position="268"/>
    </location>
</feature>
<feature type="transmembrane region" description="Helical" evidence="9">
    <location>
        <begin position="343"/>
        <end position="367"/>
    </location>
</feature>